<name>A0ABU1WFZ5_9GAMM</name>
<dbReference type="Proteomes" id="UP001251524">
    <property type="component" value="Unassembled WGS sequence"/>
</dbReference>
<keyword evidence="2" id="KW-0489">Methyltransferase</keyword>
<evidence type="ECO:0000313" key="3">
    <source>
        <dbReference type="Proteomes" id="UP001251524"/>
    </source>
</evidence>
<reference evidence="2 3" key="1">
    <citation type="submission" date="2023-07" db="EMBL/GenBank/DDBJ databases">
        <title>Sorghum-associated microbial communities from plants grown in Nebraska, USA.</title>
        <authorList>
            <person name="Schachtman D."/>
        </authorList>
    </citation>
    <scope>NUCLEOTIDE SEQUENCE [LARGE SCALE GENOMIC DNA]</scope>
    <source>
        <strain evidence="2 3">BE198</strain>
    </source>
</reference>
<dbReference type="EMBL" id="JAVDVY010000004">
    <property type="protein sequence ID" value="MDR7136307.1"/>
    <property type="molecule type" value="Genomic_DNA"/>
</dbReference>
<keyword evidence="2" id="KW-0808">Transferase</keyword>
<comment type="caution">
    <text evidence="2">The sequence shown here is derived from an EMBL/GenBank/DDBJ whole genome shotgun (WGS) entry which is preliminary data.</text>
</comment>
<dbReference type="InterPro" id="IPR013216">
    <property type="entry name" value="Methyltransf_11"/>
</dbReference>
<dbReference type="RefSeq" id="WP_310064665.1">
    <property type="nucleotide sequence ID" value="NZ_JAVDVY010000004.1"/>
</dbReference>
<protein>
    <submittedName>
        <fullName evidence="2">SAM-dependent methyltransferase</fullName>
    </submittedName>
</protein>
<dbReference type="Gene3D" id="3.40.50.150">
    <property type="entry name" value="Vaccinia Virus protein VP39"/>
    <property type="match status" value="1"/>
</dbReference>
<evidence type="ECO:0000259" key="1">
    <source>
        <dbReference type="Pfam" id="PF08241"/>
    </source>
</evidence>
<dbReference type="GO" id="GO:0008168">
    <property type="term" value="F:methyltransferase activity"/>
    <property type="evidence" value="ECO:0007669"/>
    <property type="project" value="UniProtKB-KW"/>
</dbReference>
<dbReference type="InterPro" id="IPR029063">
    <property type="entry name" value="SAM-dependent_MTases_sf"/>
</dbReference>
<keyword evidence="3" id="KW-1185">Reference proteome</keyword>
<feature type="domain" description="Methyltransferase type 11" evidence="1">
    <location>
        <begin position="82"/>
        <end position="122"/>
    </location>
</feature>
<dbReference type="Pfam" id="PF08241">
    <property type="entry name" value="Methyltransf_11"/>
    <property type="match status" value="1"/>
</dbReference>
<dbReference type="SUPFAM" id="SSF53335">
    <property type="entry name" value="S-adenosyl-L-methionine-dependent methyltransferases"/>
    <property type="match status" value="1"/>
</dbReference>
<accession>A0ABU1WFZ5</accession>
<proteinExistence type="predicted"/>
<dbReference type="GO" id="GO:0032259">
    <property type="term" value="P:methylation"/>
    <property type="evidence" value="ECO:0007669"/>
    <property type="project" value="UniProtKB-KW"/>
</dbReference>
<gene>
    <name evidence="2" type="ORF">J2X06_003533</name>
</gene>
<organism evidence="2 3">
    <name type="scientific">Lysobacter niastensis</name>
    <dbReference type="NCBI Taxonomy" id="380629"/>
    <lineage>
        <taxon>Bacteria</taxon>
        <taxon>Pseudomonadati</taxon>
        <taxon>Pseudomonadota</taxon>
        <taxon>Gammaproteobacteria</taxon>
        <taxon>Lysobacterales</taxon>
        <taxon>Lysobacteraceae</taxon>
        <taxon>Lysobacter</taxon>
    </lineage>
</organism>
<evidence type="ECO:0000313" key="2">
    <source>
        <dbReference type="EMBL" id="MDR7136307.1"/>
    </source>
</evidence>
<sequence length="236" mass="25455">MPAFAHGRQPAPALTWFGSEAGQGVLAVEVAAMARVIETGPPLPWAWFGLPAAAPPEPGRRGLLLRRQGTSFEGTLRCQLPLPLASESLGAVLLQHVLDDGIQAQPLLDECERVLAPGGLLWLAALNPWSPYRARWARSGLRAHDPGRWQAALRTAGFASEAVSLQWLGPHWRVAHGEAGVGAADRLRAGVALAVCKRVRSLIPPTPLKQLRWQAGRVPLATSSEQMRRPAAIMRE</sequence>